<proteinExistence type="predicted"/>
<dbReference type="PROSITE" id="PS51257">
    <property type="entry name" value="PROKAR_LIPOPROTEIN"/>
    <property type="match status" value="1"/>
</dbReference>
<keyword evidence="2" id="KW-1185">Reference proteome</keyword>
<sequence length="161" mass="18255">MLRLFPLLLITFFLVGCDMGNEQALNEVVQALEANLDEEPQTTTTRHHHLNLYLPEDATVEEIDEQTYMLTMSENVYILFLDSPVEDQLINEDFSTDEAPVIAELGSADRTGKLVVNPFDKETYEVVVNIDTVSLMSVMHATEMKDETTLMLDIVKSVQKK</sequence>
<evidence type="ECO:0000313" key="1">
    <source>
        <dbReference type="EMBL" id="QKS72095.1"/>
    </source>
</evidence>
<dbReference type="KEGG" id="psua:FLK61_36145"/>
<organism evidence="1 2">
    <name type="scientific">Paenalkalicoccus suaedae</name>
    <dbReference type="NCBI Taxonomy" id="2592382"/>
    <lineage>
        <taxon>Bacteria</taxon>
        <taxon>Bacillati</taxon>
        <taxon>Bacillota</taxon>
        <taxon>Bacilli</taxon>
        <taxon>Bacillales</taxon>
        <taxon>Bacillaceae</taxon>
        <taxon>Paenalkalicoccus</taxon>
    </lineage>
</organism>
<evidence type="ECO:0000313" key="2">
    <source>
        <dbReference type="Proteomes" id="UP000318138"/>
    </source>
</evidence>
<name>A0A859FIN2_9BACI</name>
<protein>
    <submittedName>
        <fullName evidence="1">Uncharacterized protein</fullName>
    </submittedName>
</protein>
<dbReference type="AlphaFoldDB" id="A0A859FIN2"/>
<dbReference type="Proteomes" id="UP000318138">
    <property type="component" value="Chromosome"/>
</dbReference>
<gene>
    <name evidence="1" type="ORF">FLK61_36145</name>
</gene>
<accession>A0A859FIN2</accession>
<dbReference type="EMBL" id="CP041372">
    <property type="protein sequence ID" value="QKS72095.1"/>
    <property type="molecule type" value="Genomic_DNA"/>
</dbReference>
<dbReference type="RefSeq" id="WP_176010079.1">
    <property type="nucleotide sequence ID" value="NZ_CP041372.2"/>
</dbReference>
<reference evidence="2" key="1">
    <citation type="submission" date="2019-07" db="EMBL/GenBank/DDBJ databases">
        <title>Bacillus alkalisoli sp. nov. isolated from saline soil.</title>
        <authorList>
            <person name="Sun J.-Q."/>
            <person name="Xu L."/>
        </authorList>
    </citation>
    <scope>NUCLEOTIDE SEQUENCE [LARGE SCALE GENOMIC DNA]</scope>
    <source>
        <strain evidence="2">M4U3P1</strain>
    </source>
</reference>